<evidence type="ECO:0000259" key="7">
    <source>
        <dbReference type="PROSITE" id="PS50878"/>
    </source>
</evidence>
<dbReference type="Pfam" id="PF17917">
    <property type="entry name" value="RT_RNaseH"/>
    <property type="match status" value="1"/>
</dbReference>
<dbReference type="Pfam" id="PF00078">
    <property type="entry name" value="RVT_1"/>
    <property type="match status" value="1"/>
</dbReference>
<evidence type="ECO:0000256" key="3">
    <source>
        <dbReference type="ARBA" id="ARBA00022722"/>
    </source>
</evidence>
<protein>
    <recommendedName>
        <fullName evidence="7">Reverse transcriptase domain-containing protein</fullName>
    </recommendedName>
</protein>
<dbReference type="PANTHER" id="PTHR37984">
    <property type="entry name" value="PROTEIN CBG26694"/>
    <property type="match status" value="1"/>
</dbReference>
<keyword evidence="1" id="KW-0808">Transferase</keyword>
<evidence type="ECO:0000256" key="1">
    <source>
        <dbReference type="ARBA" id="ARBA00022679"/>
    </source>
</evidence>
<gene>
    <name evidence="8" type="ORF">V6N11_039660</name>
</gene>
<evidence type="ECO:0000256" key="4">
    <source>
        <dbReference type="ARBA" id="ARBA00022759"/>
    </source>
</evidence>
<dbReference type="EMBL" id="JBBPBN010000013">
    <property type="protein sequence ID" value="KAK9026827.1"/>
    <property type="molecule type" value="Genomic_DNA"/>
</dbReference>
<dbReference type="InterPro" id="IPR043128">
    <property type="entry name" value="Rev_trsase/Diguanyl_cyclase"/>
</dbReference>
<keyword evidence="4" id="KW-0255">Endonuclease</keyword>
<sequence length="432" mass="50010">MPFGLTNAPAAFMDLMNRIFKPYLNKFVVVFIYDILIYSHNKDEHAEHLWIVLQTLRERQLYAKFSKCEFWLSEVAFLGHIISANVIMADPKKVQTILDWRPPRNVSEVRSFLGLAGYYRRFVKGFSAIALPLTKLLQKDQAFECSEDRQRSFDQLKQALTHAPVLVQPESGKEFIVYSDASHSDLGCILMQGDNVVAYASRKLKPHELNYPTHDLELVAVVLALKIWRHYLYGEKCHMFTDHKSLKYLLTQKDLNLRQRRWMELLKDYDLVIDYHPGMANVVVDVLSRKPNSASMAINAHFRLTKEWKLLSELHVQSDLVSRIKELQRIDPELQKVVANLEAKHNFEFSIKPDGLLYFKNRMCVPNDEGLRKEMDENRHRGLSFEVSHLSESESRASSPYGSTTTLEISSMEVGENYDGLRIGFASYTTKE</sequence>
<keyword evidence="9" id="KW-1185">Reference proteome</keyword>
<evidence type="ECO:0000313" key="9">
    <source>
        <dbReference type="Proteomes" id="UP001396334"/>
    </source>
</evidence>
<evidence type="ECO:0000256" key="6">
    <source>
        <dbReference type="ARBA" id="ARBA00022918"/>
    </source>
</evidence>
<dbReference type="CDD" id="cd09274">
    <property type="entry name" value="RNase_HI_RT_Ty3"/>
    <property type="match status" value="1"/>
</dbReference>
<reference evidence="8 9" key="1">
    <citation type="journal article" date="2024" name="G3 (Bethesda)">
        <title>Genome assembly of Hibiscus sabdariffa L. provides insights into metabolisms of medicinal natural products.</title>
        <authorList>
            <person name="Kim T."/>
        </authorList>
    </citation>
    <scope>NUCLEOTIDE SEQUENCE [LARGE SCALE GENOMIC DNA]</scope>
    <source>
        <strain evidence="8">TK-2024</strain>
        <tissue evidence="8">Old leaves</tissue>
    </source>
</reference>
<dbReference type="PROSITE" id="PS50878">
    <property type="entry name" value="RT_POL"/>
    <property type="match status" value="1"/>
</dbReference>
<dbReference type="InterPro" id="IPR041373">
    <property type="entry name" value="RT_RNaseH"/>
</dbReference>
<dbReference type="InterPro" id="IPR043502">
    <property type="entry name" value="DNA/RNA_pol_sf"/>
</dbReference>
<dbReference type="SUPFAM" id="SSF56672">
    <property type="entry name" value="DNA/RNA polymerases"/>
    <property type="match status" value="1"/>
</dbReference>
<dbReference type="InterPro" id="IPR050951">
    <property type="entry name" value="Retrovirus_Pol_polyprotein"/>
</dbReference>
<dbReference type="InterPro" id="IPR000477">
    <property type="entry name" value="RT_dom"/>
</dbReference>
<accession>A0ABR2SPH7</accession>
<evidence type="ECO:0000256" key="2">
    <source>
        <dbReference type="ARBA" id="ARBA00022695"/>
    </source>
</evidence>
<dbReference type="Gene3D" id="3.10.20.370">
    <property type="match status" value="1"/>
</dbReference>
<dbReference type="Gene3D" id="3.30.70.270">
    <property type="match status" value="2"/>
</dbReference>
<dbReference type="Proteomes" id="UP001396334">
    <property type="component" value="Unassembled WGS sequence"/>
</dbReference>
<organism evidence="8 9">
    <name type="scientific">Hibiscus sabdariffa</name>
    <name type="common">roselle</name>
    <dbReference type="NCBI Taxonomy" id="183260"/>
    <lineage>
        <taxon>Eukaryota</taxon>
        <taxon>Viridiplantae</taxon>
        <taxon>Streptophyta</taxon>
        <taxon>Embryophyta</taxon>
        <taxon>Tracheophyta</taxon>
        <taxon>Spermatophyta</taxon>
        <taxon>Magnoliopsida</taxon>
        <taxon>eudicotyledons</taxon>
        <taxon>Gunneridae</taxon>
        <taxon>Pentapetalae</taxon>
        <taxon>rosids</taxon>
        <taxon>malvids</taxon>
        <taxon>Malvales</taxon>
        <taxon>Malvaceae</taxon>
        <taxon>Malvoideae</taxon>
        <taxon>Hibiscus</taxon>
    </lineage>
</organism>
<keyword evidence="5" id="KW-0378">Hydrolase</keyword>
<evidence type="ECO:0000313" key="8">
    <source>
        <dbReference type="EMBL" id="KAK9026827.1"/>
    </source>
</evidence>
<feature type="domain" description="Reverse transcriptase" evidence="7">
    <location>
        <begin position="1"/>
        <end position="82"/>
    </location>
</feature>
<keyword evidence="3" id="KW-0540">Nuclease</keyword>
<keyword evidence="2" id="KW-0548">Nucleotidyltransferase</keyword>
<dbReference type="PANTHER" id="PTHR37984:SF5">
    <property type="entry name" value="PROTEIN NYNRIN-LIKE"/>
    <property type="match status" value="1"/>
</dbReference>
<dbReference type="CDD" id="cd01647">
    <property type="entry name" value="RT_LTR"/>
    <property type="match status" value="1"/>
</dbReference>
<keyword evidence="6" id="KW-0695">RNA-directed DNA polymerase</keyword>
<name>A0ABR2SPH7_9ROSI</name>
<proteinExistence type="predicted"/>
<comment type="caution">
    <text evidence="8">The sequence shown here is derived from an EMBL/GenBank/DDBJ whole genome shotgun (WGS) entry which is preliminary data.</text>
</comment>
<evidence type="ECO:0000256" key="5">
    <source>
        <dbReference type="ARBA" id="ARBA00022801"/>
    </source>
</evidence>